<evidence type="ECO:0000256" key="2">
    <source>
        <dbReference type="ARBA" id="ARBA00022448"/>
    </source>
</evidence>
<gene>
    <name evidence="7" type="ORF">EQM06_06455</name>
</gene>
<dbReference type="PANTHER" id="PTHR11101:SF80">
    <property type="entry name" value="PHOSPHATE TRANSPORTER"/>
    <property type="match status" value="1"/>
</dbReference>
<evidence type="ECO:0000256" key="4">
    <source>
        <dbReference type="ARBA" id="ARBA00022989"/>
    </source>
</evidence>
<name>A0A410PVF3_9FIRM</name>
<dbReference type="PANTHER" id="PTHR11101">
    <property type="entry name" value="PHOSPHATE TRANSPORTER"/>
    <property type="match status" value="1"/>
</dbReference>
<feature type="transmembrane region" description="Helical" evidence="6">
    <location>
        <begin position="101"/>
        <end position="121"/>
    </location>
</feature>
<dbReference type="RefSeq" id="WP_128745552.1">
    <property type="nucleotide sequence ID" value="NZ_CP035281.1"/>
</dbReference>
<feature type="transmembrane region" description="Helical" evidence="6">
    <location>
        <begin position="133"/>
        <end position="162"/>
    </location>
</feature>
<reference evidence="7 8" key="1">
    <citation type="submission" date="2019-01" db="EMBL/GenBank/DDBJ databases">
        <title>Draft genomes of a novel of Aminipila strains.</title>
        <authorList>
            <person name="Ma S."/>
        </authorList>
    </citation>
    <scope>NUCLEOTIDE SEQUENCE [LARGE SCALE GENOMIC DNA]</scope>
    <source>
        <strain evidence="8">JN-39</strain>
    </source>
</reference>
<comment type="subcellular location">
    <subcellularLocation>
        <location evidence="1">Membrane</location>
        <topology evidence="1">Multi-pass membrane protein</topology>
    </subcellularLocation>
</comment>
<evidence type="ECO:0000256" key="6">
    <source>
        <dbReference type="SAM" id="Phobius"/>
    </source>
</evidence>
<dbReference type="GO" id="GO:0035435">
    <property type="term" value="P:phosphate ion transmembrane transport"/>
    <property type="evidence" value="ECO:0007669"/>
    <property type="project" value="TreeGrafter"/>
</dbReference>
<keyword evidence="8" id="KW-1185">Reference proteome</keyword>
<keyword evidence="4 6" id="KW-1133">Transmembrane helix</keyword>
<dbReference type="InterPro" id="IPR001204">
    <property type="entry name" value="Phos_transporter"/>
</dbReference>
<dbReference type="Pfam" id="PF01384">
    <property type="entry name" value="PHO4"/>
    <property type="match status" value="2"/>
</dbReference>
<dbReference type="KEGG" id="amij:EQM06_06455"/>
<dbReference type="Proteomes" id="UP000287601">
    <property type="component" value="Chromosome"/>
</dbReference>
<dbReference type="OrthoDB" id="9779554at2"/>
<protein>
    <submittedName>
        <fullName evidence="7">Inorganic phosphate transporter</fullName>
    </submittedName>
</protein>
<keyword evidence="2" id="KW-0813">Transport</keyword>
<dbReference type="AlphaFoldDB" id="A0A410PVF3"/>
<feature type="transmembrane region" description="Helical" evidence="6">
    <location>
        <begin position="305"/>
        <end position="330"/>
    </location>
</feature>
<evidence type="ECO:0000256" key="3">
    <source>
        <dbReference type="ARBA" id="ARBA00022692"/>
    </source>
</evidence>
<dbReference type="GO" id="GO:0016020">
    <property type="term" value="C:membrane"/>
    <property type="evidence" value="ECO:0007669"/>
    <property type="project" value="UniProtKB-SubCell"/>
</dbReference>
<evidence type="ECO:0000313" key="7">
    <source>
        <dbReference type="EMBL" id="QAT42903.1"/>
    </source>
</evidence>
<feature type="transmembrane region" description="Helical" evidence="6">
    <location>
        <begin position="216"/>
        <end position="238"/>
    </location>
</feature>
<proteinExistence type="predicted"/>
<keyword evidence="3 6" id="KW-0812">Transmembrane</keyword>
<keyword evidence="5 6" id="KW-0472">Membrane</keyword>
<dbReference type="EMBL" id="CP035281">
    <property type="protein sequence ID" value="QAT42903.1"/>
    <property type="molecule type" value="Genomic_DNA"/>
</dbReference>
<feature type="transmembrane region" description="Helical" evidence="6">
    <location>
        <begin position="77"/>
        <end position="95"/>
    </location>
</feature>
<feature type="transmembrane region" description="Helical" evidence="6">
    <location>
        <begin position="38"/>
        <end position="57"/>
    </location>
</feature>
<sequence>MFSTILILVIVVSLLFEFINGFHDTANAIATSVYTRALTAKQAILLAAIMNFCGALVSEKVAMTISTGLVDIQLKQYVILSALIAAIIWNLITWWKGIPSSSSHALIGGLIGATIVYTWSFEHIVWSGVLEKVVIPLFTSPIIGFICGFFFMKLIFIAFAGWSQGKVNKLFLKLQIFSAALIAYSHGNNDAQKTMGIMTLALITGGVLESGSGIPLWIKVACAVTMATGTSIGGWKIMKTMGGGVTKLQPASGFAAQTGAALVIESMSFFGAPVSTTHVITTAIMGAGSVKRLSAVKWAIAESIVTAWVITLPITMCLGGIAAFIIGRLIMFL</sequence>
<evidence type="ECO:0000313" key="8">
    <source>
        <dbReference type="Proteomes" id="UP000287601"/>
    </source>
</evidence>
<dbReference type="GO" id="GO:0005315">
    <property type="term" value="F:phosphate transmembrane transporter activity"/>
    <property type="evidence" value="ECO:0007669"/>
    <property type="project" value="InterPro"/>
</dbReference>
<evidence type="ECO:0000256" key="5">
    <source>
        <dbReference type="ARBA" id="ARBA00023136"/>
    </source>
</evidence>
<evidence type="ECO:0000256" key="1">
    <source>
        <dbReference type="ARBA" id="ARBA00004141"/>
    </source>
</evidence>
<accession>A0A410PVF3</accession>
<organism evidence="7 8">
    <name type="scientific">Aminipila luticellarii</name>
    <dbReference type="NCBI Taxonomy" id="2507160"/>
    <lineage>
        <taxon>Bacteria</taxon>
        <taxon>Bacillati</taxon>
        <taxon>Bacillota</taxon>
        <taxon>Clostridia</taxon>
        <taxon>Peptostreptococcales</taxon>
        <taxon>Anaerovoracaceae</taxon>
        <taxon>Aminipila</taxon>
    </lineage>
</organism>
<feature type="transmembrane region" description="Helical" evidence="6">
    <location>
        <begin position="259"/>
        <end position="285"/>
    </location>
</feature>